<proteinExistence type="predicted"/>
<keyword evidence="2" id="KW-0378">Hydrolase</keyword>
<dbReference type="Proteomes" id="UP000075737">
    <property type="component" value="Unassembled WGS sequence"/>
</dbReference>
<organism evidence="4 5">
    <name type="scientific">Thermovenabulum gondwanense</name>
    <dbReference type="NCBI Taxonomy" id="520767"/>
    <lineage>
        <taxon>Bacteria</taxon>
        <taxon>Bacillati</taxon>
        <taxon>Bacillota</taxon>
        <taxon>Clostridia</taxon>
        <taxon>Thermosediminibacterales</taxon>
        <taxon>Thermosediminibacteraceae</taxon>
        <taxon>Thermovenabulum</taxon>
    </lineage>
</organism>
<keyword evidence="1" id="KW-0479">Metal-binding</keyword>
<accession>A0A161PVG3</accession>
<evidence type="ECO:0000256" key="1">
    <source>
        <dbReference type="ARBA" id="ARBA00022723"/>
    </source>
</evidence>
<dbReference type="GO" id="GO:0003676">
    <property type="term" value="F:nucleic acid binding"/>
    <property type="evidence" value="ECO:0007669"/>
    <property type="project" value="InterPro"/>
</dbReference>
<dbReference type="GO" id="GO:0008270">
    <property type="term" value="F:zinc ion binding"/>
    <property type="evidence" value="ECO:0007669"/>
    <property type="project" value="InterPro"/>
</dbReference>
<dbReference type="InterPro" id="IPR014905">
    <property type="entry name" value="HIRAN"/>
</dbReference>
<dbReference type="PATRIC" id="fig|520767.4.peg.2050"/>
<evidence type="ECO:0000256" key="2">
    <source>
        <dbReference type="ARBA" id="ARBA00022801"/>
    </source>
</evidence>
<dbReference type="EMBL" id="LOHZ01000042">
    <property type="protein sequence ID" value="KYO64494.1"/>
    <property type="molecule type" value="Genomic_DNA"/>
</dbReference>
<dbReference type="SMART" id="SM00910">
    <property type="entry name" value="HIRAN"/>
    <property type="match status" value="1"/>
</dbReference>
<gene>
    <name evidence="4" type="ORF">ATZ99_19250</name>
</gene>
<evidence type="ECO:0000313" key="4">
    <source>
        <dbReference type="EMBL" id="KYO64494.1"/>
    </source>
</evidence>
<dbReference type="RefSeq" id="WP_083947454.1">
    <property type="nucleotide sequence ID" value="NZ_LOHZ01000042.1"/>
</dbReference>
<reference evidence="4 5" key="1">
    <citation type="submission" date="2015-12" db="EMBL/GenBank/DDBJ databases">
        <title>Draft genome of Thermovenabulum gondwanense isolated from a red thermophilic microbial mat colonisisng an outflow channel of a bore well.</title>
        <authorList>
            <person name="Patel B.K."/>
        </authorList>
    </citation>
    <scope>NUCLEOTIDE SEQUENCE [LARGE SCALE GENOMIC DNA]</scope>
    <source>
        <strain evidence="4 5">R270</strain>
    </source>
</reference>
<dbReference type="AlphaFoldDB" id="A0A161PVG3"/>
<evidence type="ECO:0000313" key="5">
    <source>
        <dbReference type="Proteomes" id="UP000075737"/>
    </source>
</evidence>
<name>A0A161PVG3_9FIRM</name>
<protein>
    <recommendedName>
        <fullName evidence="3">HIRAN domain-containing protein</fullName>
    </recommendedName>
</protein>
<dbReference type="GO" id="GO:0016818">
    <property type="term" value="F:hydrolase activity, acting on acid anhydrides, in phosphorus-containing anhydrides"/>
    <property type="evidence" value="ECO:0007669"/>
    <property type="project" value="InterPro"/>
</dbReference>
<sequence>MVRKRFVALVGCENYFGYRVLKPGMIVTLEKEPNNDYDTEAIKVTVYPLGKIGYIANSINTVPKGCFSAGRIYDTFHKKTKGIIRFVTKNCAIIELFERKRANFNIKFTMISKINPPFDKKREFPMDLN</sequence>
<comment type="caution">
    <text evidence="4">The sequence shown here is derived from an EMBL/GenBank/DDBJ whole genome shotgun (WGS) entry which is preliminary data.</text>
</comment>
<dbReference type="OrthoDB" id="2988931at2"/>
<feature type="domain" description="HIRAN" evidence="3">
    <location>
        <begin position="4"/>
        <end position="114"/>
    </location>
</feature>
<dbReference type="Pfam" id="PF08797">
    <property type="entry name" value="HIRAN"/>
    <property type="match status" value="1"/>
</dbReference>
<dbReference type="Gene3D" id="3.30.70.2330">
    <property type="match status" value="1"/>
</dbReference>
<evidence type="ECO:0000259" key="3">
    <source>
        <dbReference type="SMART" id="SM00910"/>
    </source>
</evidence>
<keyword evidence="5" id="KW-1185">Reference proteome</keyword>